<gene>
    <name evidence="2" type="ORF">ACHAW5_008198</name>
</gene>
<comment type="caution">
    <text evidence="2">The sequence shown here is derived from an EMBL/GenBank/DDBJ whole genome shotgun (WGS) entry which is preliminary data.</text>
</comment>
<proteinExistence type="predicted"/>
<protein>
    <recommendedName>
        <fullName evidence="4">Condensin complex subunit 2</fullName>
    </recommendedName>
</protein>
<dbReference type="Proteomes" id="UP001530315">
    <property type="component" value="Unassembled WGS sequence"/>
</dbReference>
<sequence length="294" mass="32097">MPLAARSTAAAGSIVTTAVVTPIIDEFEQAPFYASCDGGGGDHVFRQPQVSSFHAITCHEAERQQQRCVSSLESMIDTALPCSSFYSVAADENLNTYVDQDHGHVPPPAEVSDFYPQEIDRQVSTNNAGDVMRAAGILCHFKNDCSAQGAADIVDMAAKMLTDENQQDSINDSIMENQLFRNLPLKLATAAVSFDTAIDSLVHPNHLATDDDAEEVNKLHQYVRKELLEIFVVPHQAAASDCDDDEDEEDTDEDEDGSCVNDTPKYDMHRTKRALPLATWSRDADPSPSPPPPC</sequence>
<keyword evidence="3" id="KW-1185">Reference proteome</keyword>
<dbReference type="EMBL" id="JALLAZ020001732">
    <property type="protein sequence ID" value="KAL3766252.1"/>
    <property type="molecule type" value="Genomic_DNA"/>
</dbReference>
<name>A0ABD3MVH7_9STRA</name>
<evidence type="ECO:0008006" key="4">
    <source>
        <dbReference type="Google" id="ProtNLM"/>
    </source>
</evidence>
<feature type="region of interest" description="Disordered" evidence="1">
    <location>
        <begin position="238"/>
        <end position="294"/>
    </location>
</feature>
<reference evidence="2 3" key="1">
    <citation type="submission" date="2024-10" db="EMBL/GenBank/DDBJ databases">
        <title>Updated reference genomes for cyclostephanoid diatoms.</title>
        <authorList>
            <person name="Roberts W.R."/>
            <person name="Alverson A.J."/>
        </authorList>
    </citation>
    <scope>NUCLEOTIDE SEQUENCE [LARGE SCALE GENOMIC DNA]</scope>
    <source>
        <strain evidence="2 3">AJA276-08</strain>
    </source>
</reference>
<organism evidence="2 3">
    <name type="scientific">Stephanodiscus triporus</name>
    <dbReference type="NCBI Taxonomy" id="2934178"/>
    <lineage>
        <taxon>Eukaryota</taxon>
        <taxon>Sar</taxon>
        <taxon>Stramenopiles</taxon>
        <taxon>Ochrophyta</taxon>
        <taxon>Bacillariophyta</taxon>
        <taxon>Coscinodiscophyceae</taxon>
        <taxon>Thalassiosirophycidae</taxon>
        <taxon>Stephanodiscales</taxon>
        <taxon>Stephanodiscaceae</taxon>
        <taxon>Stephanodiscus</taxon>
    </lineage>
</organism>
<accession>A0ABD3MVH7</accession>
<evidence type="ECO:0000313" key="3">
    <source>
        <dbReference type="Proteomes" id="UP001530315"/>
    </source>
</evidence>
<evidence type="ECO:0000256" key="1">
    <source>
        <dbReference type="SAM" id="MobiDB-lite"/>
    </source>
</evidence>
<dbReference type="AlphaFoldDB" id="A0ABD3MVH7"/>
<evidence type="ECO:0000313" key="2">
    <source>
        <dbReference type="EMBL" id="KAL3766252.1"/>
    </source>
</evidence>
<feature type="compositionally biased region" description="Acidic residues" evidence="1">
    <location>
        <begin position="241"/>
        <end position="257"/>
    </location>
</feature>